<protein>
    <submittedName>
        <fullName evidence="1">Uncharacterized protein</fullName>
    </submittedName>
</protein>
<proteinExistence type="predicted"/>
<dbReference type="EMBL" id="BK015861">
    <property type="protein sequence ID" value="DAD70146.1"/>
    <property type="molecule type" value="Genomic_DNA"/>
</dbReference>
<organism evidence="1">
    <name type="scientific">Siphoviridae sp. ct3o911</name>
    <dbReference type="NCBI Taxonomy" id="2827560"/>
    <lineage>
        <taxon>Viruses</taxon>
        <taxon>Duplodnaviria</taxon>
        <taxon>Heunggongvirae</taxon>
        <taxon>Uroviricota</taxon>
        <taxon>Caudoviricetes</taxon>
    </lineage>
</organism>
<name>A0A8S5LJP8_9CAUD</name>
<reference evidence="1" key="1">
    <citation type="journal article" date="2021" name="Proc. Natl. Acad. Sci. U.S.A.">
        <title>A Catalog of Tens of Thousands of Viruses from Human Metagenomes Reveals Hidden Associations with Chronic Diseases.</title>
        <authorList>
            <person name="Tisza M.J."/>
            <person name="Buck C.B."/>
        </authorList>
    </citation>
    <scope>NUCLEOTIDE SEQUENCE</scope>
    <source>
        <strain evidence="1">Ct3o911</strain>
    </source>
</reference>
<sequence length="130" mass="14744">MIPAYSNGGAENKVLDLQHDNIRRVLAFSPDESDTETAEQLYPNAQWIDCMEIAILATIECDLDEDAEPIPSYTIEEYAGACGPVRIHGYWDKDEALHDFLDFEADQSVFAADLYDNTKGFPDRIRVFKH</sequence>
<evidence type="ECO:0000313" key="1">
    <source>
        <dbReference type="EMBL" id="DAD70146.1"/>
    </source>
</evidence>
<accession>A0A8S5LJP8</accession>